<sequence length="219" mass="23598">MATSACSLELLGLLIYIGAWLCALATTILPQWLTMSTSLLPVESFDQGLWETCVVQDGGDTECRSYDTLLGLSNHLKLARIFMCTSLAVGVLGILVATPGLSLINSCGRYGGSQTKRALTITGGVLGMVSGVLCLIPICYTAHLAVTHFFDETVPDAVPRWEFGDALFCGWAAGFLLIVAGLVMVTSCTCLQVEPQPVLQRRYQMKSTDGSFRKTVEYV</sequence>
<dbReference type="OrthoDB" id="8612291at2759"/>
<dbReference type="Proteomes" id="UP000192220">
    <property type="component" value="Unplaced"/>
</dbReference>
<dbReference type="AlphaFoldDB" id="A0A2I4ALW6"/>
<dbReference type="GO" id="GO:0005886">
    <property type="term" value="C:plasma membrane"/>
    <property type="evidence" value="ECO:0007669"/>
    <property type="project" value="UniProtKB-SubCell"/>
</dbReference>
<dbReference type="GeneID" id="106512421"/>
<comment type="similarity">
    <text evidence="1 8">Belongs to the claudin family.</text>
</comment>
<comment type="function">
    <text evidence="8">Claudins function as major constituents of the tight junction complexes that regulate the permeability of epithelia.</text>
</comment>
<feature type="transmembrane region" description="Helical" evidence="8">
    <location>
        <begin position="125"/>
        <end position="150"/>
    </location>
</feature>
<dbReference type="InterPro" id="IPR017974">
    <property type="entry name" value="Claudin_CS"/>
</dbReference>
<organism evidence="9 10">
    <name type="scientific">Austrofundulus limnaeus</name>
    <name type="common">Annual killifish</name>
    <dbReference type="NCBI Taxonomy" id="52670"/>
    <lineage>
        <taxon>Eukaryota</taxon>
        <taxon>Metazoa</taxon>
        <taxon>Chordata</taxon>
        <taxon>Craniata</taxon>
        <taxon>Vertebrata</taxon>
        <taxon>Euteleostomi</taxon>
        <taxon>Actinopterygii</taxon>
        <taxon>Neopterygii</taxon>
        <taxon>Teleostei</taxon>
        <taxon>Neoteleostei</taxon>
        <taxon>Acanthomorphata</taxon>
        <taxon>Ovalentaria</taxon>
        <taxon>Atherinomorphae</taxon>
        <taxon>Cyprinodontiformes</taxon>
        <taxon>Rivulidae</taxon>
        <taxon>Austrofundulus</taxon>
    </lineage>
</organism>
<evidence type="ECO:0000313" key="10">
    <source>
        <dbReference type="RefSeq" id="XP_013856499.1"/>
    </source>
</evidence>
<dbReference type="Pfam" id="PF00822">
    <property type="entry name" value="PMP22_Claudin"/>
    <property type="match status" value="1"/>
</dbReference>
<evidence type="ECO:0000256" key="6">
    <source>
        <dbReference type="ARBA" id="ARBA00022989"/>
    </source>
</evidence>
<evidence type="ECO:0000256" key="2">
    <source>
        <dbReference type="ARBA" id="ARBA00022427"/>
    </source>
</evidence>
<keyword evidence="4 8" id="KW-0812">Transmembrane</keyword>
<feature type="transmembrane region" description="Helical" evidence="8">
    <location>
        <begin position="12"/>
        <end position="33"/>
    </location>
</feature>
<evidence type="ECO:0000256" key="1">
    <source>
        <dbReference type="ARBA" id="ARBA00008295"/>
    </source>
</evidence>
<dbReference type="RefSeq" id="XP_013856499.1">
    <property type="nucleotide sequence ID" value="XM_014001045.1"/>
</dbReference>
<gene>
    <name evidence="10" type="primary">LOC106512421</name>
</gene>
<evidence type="ECO:0000256" key="8">
    <source>
        <dbReference type="RuleBase" id="RU060637"/>
    </source>
</evidence>
<feature type="transmembrane region" description="Helical" evidence="8">
    <location>
        <begin position="78"/>
        <end position="104"/>
    </location>
</feature>
<dbReference type="GO" id="GO:0005198">
    <property type="term" value="F:structural molecule activity"/>
    <property type="evidence" value="ECO:0007669"/>
    <property type="project" value="InterPro"/>
</dbReference>
<keyword evidence="2 8" id="KW-0796">Tight junction</keyword>
<protein>
    <recommendedName>
        <fullName evidence="8">Claudin</fullName>
    </recommendedName>
</protein>
<dbReference type="FunCoup" id="A0A2I4ALW6">
    <property type="interactions" value="129"/>
</dbReference>
<keyword evidence="6 8" id="KW-1133">Transmembrane helix</keyword>
<keyword evidence="7 8" id="KW-0472">Membrane</keyword>
<dbReference type="STRING" id="52670.A0A2I4ALW6"/>
<feature type="transmembrane region" description="Helical" evidence="8">
    <location>
        <begin position="170"/>
        <end position="193"/>
    </location>
</feature>
<evidence type="ECO:0000313" key="9">
    <source>
        <dbReference type="Proteomes" id="UP000192220"/>
    </source>
</evidence>
<dbReference type="InParanoid" id="A0A2I4ALW6"/>
<name>A0A2I4ALW6_AUSLI</name>
<dbReference type="KEGG" id="alim:106512421"/>
<dbReference type="Gene3D" id="1.20.140.150">
    <property type="match status" value="1"/>
</dbReference>
<keyword evidence="9" id="KW-1185">Reference proteome</keyword>
<keyword evidence="5 8" id="KW-0965">Cell junction</keyword>
<dbReference type="PRINTS" id="PR01077">
    <property type="entry name" value="CLAUDIN"/>
</dbReference>
<reference evidence="10" key="1">
    <citation type="submission" date="2025-08" db="UniProtKB">
        <authorList>
            <consortium name="RefSeq"/>
        </authorList>
    </citation>
    <scope>IDENTIFICATION</scope>
    <source>
        <strain evidence="10">Quisiro</strain>
        <tissue evidence="10">Liver</tissue>
    </source>
</reference>
<dbReference type="PANTHER" id="PTHR12002">
    <property type="entry name" value="CLAUDIN"/>
    <property type="match status" value="1"/>
</dbReference>
<dbReference type="InterPro" id="IPR004031">
    <property type="entry name" value="PMP22/EMP/MP20/Claudin"/>
</dbReference>
<evidence type="ECO:0000256" key="5">
    <source>
        <dbReference type="ARBA" id="ARBA00022949"/>
    </source>
</evidence>
<dbReference type="PROSITE" id="PS01346">
    <property type="entry name" value="CLAUDIN"/>
    <property type="match status" value="1"/>
</dbReference>
<dbReference type="GO" id="GO:0005923">
    <property type="term" value="C:bicellular tight junction"/>
    <property type="evidence" value="ECO:0007669"/>
    <property type="project" value="UniProtKB-SubCell"/>
</dbReference>
<accession>A0A2I4ALW6</accession>
<evidence type="ECO:0000256" key="7">
    <source>
        <dbReference type="ARBA" id="ARBA00023136"/>
    </source>
</evidence>
<evidence type="ECO:0000256" key="4">
    <source>
        <dbReference type="ARBA" id="ARBA00022692"/>
    </source>
</evidence>
<keyword evidence="3 8" id="KW-1003">Cell membrane</keyword>
<comment type="subcellular location">
    <subcellularLocation>
        <location evidence="8">Cell junction</location>
        <location evidence="8">Tight junction</location>
    </subcellularLocation>
    <subcellularLocation>
        <location evidence="8">Cell membrane</location>
        <topology evidence="8">Multi-pass membrane protein</topology>
    </subcellularLocation>
</comment>
<dbReference type="InterPro" id="IPR006187">
    <property type="entry name" value="Claudin"/>
</dbReference>
<evidence type="ECO:0000256" key="3">
    <source>
        <dbReference type="ARBA" id="ARBA00022475"/>
    </source>
</evidence>
<proteinExistence type="inferred from homology"/>